<dbReference type="SUPFAM" id="SSF74784">
    <property type="entry name" value="Translin"/>
    <property type="match status" value="1"/>
</dbReference>
<evidence type="ECO:0000256" key="1">
    <source>
        <dbReference type="PIRSR" id="PIRSR602848-1"/>
    </source>
</evidence>
<dbReference type="EMBL" id="AP025226">
    <property type="protein sequence ID" value="BDB97319.1"/>
    <property type="molecule type" value="Genomic_DNA"/>
</dbReference>
<organism evidence="2 3">
    <name type="scientific">Saccharolobus caldissimus</name>
    <dbReference type="NCBI Taxonomy" id="1702097"/>
    <lineage>
        <taxon>Archaea</taxon>
        <taxon>Thermoproteota</taxon>
        <taxon>Thermoprotei</taxon>
        <taxon>Sulfolobales</taxon>
        <taxon>Sulfolobaceae</taxon>
        <taxon>Saccharolobus</taxon>
    </lineage>
</organism>
<keyword evidence="1" id="KW-0479">Metal-binding</keyword>
<feature type="binding site" evidence="1">
    <location>
        <position position="142"/>
    </location>
    <ligand>
        <name>Mg(2+)</name>
        <dbReference type="ChEBI" id="CHEBI:18420"/>
    </ligand>
</feature>
<dbReference type="GO" id="GO:0046872">
    <property type="term" value="F:metal ion binding"/>
    <property type="evidence" value="ECO:0007669"/>
    <property type="project" value="UniProtKB-KW"/>
</dbReference>
<sequence>MKGDRVKNLNKCHITMLAEEIKEYLNSVNQSLQERFENREKLLLLAREVIRYCGETISLSHRGKKEEALKKYEMALEKVEQVRNIIKNFPELLYGDVGVAFQELAEASVIISLYFNVKLKLANDLGIPDTYYITGIADAIGEMRRRVLELLKKNNIEEAEKTYELMEELYELLWGFEYPKSLVPGLRQKIDNLRRLLEETNHDIFLAKLGKS</sequence>
<name>A0AAQ4CND8_9CREN</name>
<keyword evidence="3" id="KW-1185">Reference proteome</keyword>
<dbReference type="GO" id="GO:0043565">
    <property type="term" value="F:sequence-specific DNA binding"/>
    <property type="evidence" value="ECO:0007669"/>
    <property type="project" value="InterPro"/>
</dbReference>
<protein>
    <submittedName>
        <fullName evidence="2">Haloacid dehalogenase</fullName>
    </submittedName>
</protein>
<dbReference type="AlphaFoldDB" id="A0AAQ4CND8"/>
<dbReference type="Proteomes" id="UP001319921">
    <property type="component" value="Chromosome"/>
</dbReference>
<proteinExistence type="predicted"/>
<feature type="binding site" evidence="1">
    <location>
        <position position="106"/>
    </location>
    <ligand>
        <name>Mg(2+)</name>
        <dbReference type="ChEBI" id="CHEBI:18420"/>
    </ligand>
</feature>
<dbReference type="CDD" id="cd14820">
    <property type="entry name" value="TRAX"/>
    <property type="match status" value="1"/>
</dbReference>
<gene>
    <name evidence="2" type="ORF">SACC_03360</name>
</gene>
<dbReference type="Gene3D" id="1.20.58.2140">
    <property type="match status" value="1"/>
</dbReference>
<dbReference type="NCBIfam" id="NF011156">
    <property type="entry name" value="PRK14562.1-1"/>
    <property type="match status" value="1"/>
</dbReference>
<dbReference type="InterPro" id="IPR036081">
    <property type="entry name" value="Translin_sf"/>
</dbReference>
<accession>A0AAQ4CND8</accession>
<evidence type="ECO:0000313" key="3">
    <source>
        <dbReference type="Proteomes" id="UP001319921"/>
    </source>
</evidence>
<keyword evidence="1" id="KW-0460">Magnesium</keyword>
<reference evidence="2 3" key="1">
    <citation type="journal article" date="2022" name="Microbiol. Resour. Announc.">
        <title>Complete Genome Sequence of the Hyperthermophilic and Acidophilic Archaeon Saccharolobus caldissimus Strain HS-3T.</title>
        <authorList>
            <person name="Sakai H.D."/>
            <person name="Kurosawa N."/>
        </authorList>
    </citation>
    <scope>NUCLEOTIDE SEQUENCE [LARGE SCALE GENOMIC DNA]</scope>
    <source>
        <strain evidence="2 3">JCM32116</strain>
    </source>
</reference>
<evidence type="ECO:0000313" key="2">
    <source>
        <dbReference type="EMBL" id="BDB97319.1"/>
    </source>
</evidence>
<dbReference type="InterPro" id="IPR002848">
    <property type="entry name" value="Translin_fam"/>
</dbReference>
<dbReference type="KEGG" id="scas:SACC_03360"/>
<dbReference type="PANTHER" id="PTHR10741">
    <property type="entry name" value="TRANSLIN AND TRANSLIN ASSOCIATED PROTEIN X"/>
    <property type="match status" value="1"/>
</dbReference>